<feature type="signal peptide" evidence="1">
    <location>
        <begin position="1"/>
        <end position="23"/>
    </location>
</feature>
<accession>A0A4P7HR88</accession>
<organism evidence="2 3">
    <name type="scientific">Paracoccus liaowanqingii</name>
    <dbReference type="NCBI Taxonomy" id="2560053"/>
    <lineage>
        <taxon>Bacteria</taxon>
        <taxon>Pseudomonadati</taxon>
        <taxon>Pseudomonadota</taxon>
        <taxon>Alphaproteobacteria</taxon>
        <taxon>Rhodobacterales</taxon>
        <taxon>Paracoccaceae</taxon>
        <taxon>Paracoccus</taxon>
    </lineage>
</organism>
<sequence length="203" mass="21785">MTRAFALALCAGLAALAPQPMTAAEAGDAVFAERGPWDLDAALEWRMTVEGPQAEGFRPLADAAVTLAETIDPSDQQPVLQLTQELGTGSRKIGPFPISGGDPVLTFFLEQTVRDMSALSGGSPHYIRNRMKEALFRGGEITRDEGGVTASFQPFAEDANAARMNGFDTLRLTFVMADPDDPIRELRAETDAVPGYRSALVLQ</sequence>
<proteinExistence type="predicted"/>
<gene>
    <name evidence="2" type="ORF">E4191_15795</name>
</gene>
<dbReference type="Proteomes" id="UP000296374">
    <property type="component" value="Chromosome"/>
</dbReference>
<evidence type="ECO:0000313" key="3">
    <source>
        <dbReference type="Proteomes" id="UP000296374"/>
    </source>
</evidence>
<name>A0A4P7HR88_9RHOB</name>
<dbReference type="KEGG" id="plia:E4191_15795"/>
<dbReference type="RefSeq" id="WP_135314240.1">
    <property type="nucleotide sequence ID" value="NZ_CP038439.1"/>
</dbReference>
<reference evidence="3" key="1">
    <citation type="submission" date="2019-03" db="EMBL/GenBank/DDBJ databases">
        <authorList>
            <person name="Li J."/>
        </authorList>
    </citation>
    <scope>NUCLEOTIDE SEQUENCE [LARGE SCALE GENOMIC DNA]</scope>
    <source>
        <strain evidence="3">2251</strain>
    </source>
</reference>
<evidence type="ECO:0000313" key="2">
    <source>
        <dbReference type="EMBL" id="QBX35977.1"/>
    </source>
</evidence>
<feature type="chain" id="PRO_5020763141" evidence="1">
    <location>
        <begin position="24"/>
        <end position="203"/>
    </location>
</feature>
<keyword evidence="1" id="KW-0732">Signal</keyword>
<dbReference type="AlphaFoldDB" id="A0A4P7HR88"/>
<protein>
    <submittedName>
        <fullName evidence="2">Uncharacterized protein</fullName>
    </submittedName>
</protein>
<dbReference type="EMBL" id="CP038439">
    <property type="protein sequence ID" value="QBX35977.1"/>
    <property type="molecule type" value="Genomic_DNA"/>
</dbReference>
<evidence type="ECO:0000256" key="1">
    <source>
        <dbReference type="SAM" id="SignalP"/>
    </source>
</evidence>